<evidence type="ECO:0000313" key="1">
    <source>
        <dbReference type="EMBL" id="RKO84597.1"/>
    </source>
</evidence>
<gene>
    <name evidence="1" type="ORF">BDK51DRAFT_42925</name>
</gene>
<keyword evidence="2" id="KW-1185">Reference proteome</keyword>
<dbReference type="AlphaFoldDB" id="A0A4V1IPX7"/>
<proteinExistence type="predicted"/>
<accession>A0A4V1IPX7</accession>
<reference evidence="2" key="1">
    <citation type="journal article" date="2018" name="Nat. Microbiol.">
        <title>Leveraging single-cell genomics to expand the fungal tree of life.</title>
        <authorList>
            <person name="Ahrendt S.R."/>
            <person name="Quandt C.A."/>
            <person name="Ciobanu D."/>
            <person name="Clum A."/>
            <person name="Salamov A."/>
            <person name="Andreopoulos B."/>
            <person name="Cheng J.F."/>
            <person name="Woyke T."/>
            <person name="Pelin A."/>
            <person name="Henrissat B."/>
            <person name="Reynolds N.K."/>
            <person name="Benny G.L."/>
            <person name="Smith M.E."/>
            <person name="James T.Y."/>
            <person name="Grigoriev I.V."/>
        </authorList>
    </citation>
    <scope>NUCLEOTIDE SEQUENCE [LARGE SCALE GENOMIC DNA]</scope>
</reference>
<name>A0A4V1IPX7_9FUNG</name>
<dbReference type="Proteomes" id="UP000269721">
    <property type="component" value="Unassembled WGS sequence"/>
</dbReference>
<organism evidence="1 2">
    <name type="scientific">Blyttiomyces helicus</name>
    <dbReference type="NCBI Taxonomy" id="388810"/>
    <lineage>
        <taxon>Eukaryota</taxon>
        <taxon>Fungi</taxon>
        <taxon>Fungi incertae sedis</taxon>
        <taxon>Chytridiomycota</taxon>
        <taxon>Chytridiomycota incertae sedis</taxon>
        <taxon>Chytridiomycetes</taxon>
        <taxon>Chytridiomycetes incertae sedis</taxon>
        <taxon>Blyttiomyces</taxon>
    </lineage>
</organism>
<sequence>MAGELDGALALDQVDSANILELKEGFIIATTALRSANLEMERATASSWKNVAVRDLAAGEEQEAEFEIGDCLCGACEEEMGVQGASRRTKVPLFSHSFTPKGAISFGQLPLPSLRRTLLLNPTMPCGQDAVCRRQYSVREFPPCARTGVPELASRATADRYHGRREIPLRRASGKVLRRREQNMGRMLKNVSGCGPRWGARRGGGGGDAGRNWSGKTLDCADRVLARRVTCPLTACQSSRGWTCEGAIRSRLDDFDS</sequence>
<evidence type="ECO:0000313" key="2">
    <source>
        <dbReference type="Proteomes" id="UP000269721"/>
    </source>
</evidence>
<dbReference type="EMBL" id="KZ999933">
    <property type="protein sequence ID" value="RKO84597.1"/>
    <property type="molecule type" value="Genomic_DNA"/>
</dbReference>
<protein>
    <submittedName>
        <fullName evidence="1">Uncharacterized protein</fullName>
    </submittedName>
</protein>